<feature type="domain" description="Copper amine oxidase-like N-terminal" evidence="1">
    <location>
        <begin position="52"/>
        <end position="101"/>
    </location>
</feature>
<dbReference type="EMBL" id="PYHP01000022">
    <property type="protein sequence ID" value="PUA39667.1"/>
    <property type="molecule type" value="Genomic_DNA"/>
</dbReference>
<gene>
    <name evidence="2" type="ORF">C8Z91_09615</name>
</gene>
<dbReference type="Pfam" id="PF07833">
    <property type="entry name" value="Cu_amine_oxidN1"/>
    <property type="match status" value="1"/>
</dbReference>
<evidence type="ECO:0000313" key="2">
    <source>
        <dbReference type="EMBL" id="PUA39667.1"/>
    </source>
</evidence>
<dbReference type="SUPFAM" id="SSF55383">
    <property type="entry name" value="Copper amine oxidase, domain N"/>
    <property type="match status" value="1"/>
</dbReference>
<comment type="caution">
    <text evidence="2">The sequence shown here is derived from an EMBL/GenBank/DDBJ whole genome shotgun (WGS) entry which is preliminary data.</text>
</comment>
<organism evidence="2 3">
    <name type="scientific">Paenibacillus elgii</name>
    <dbReference type="NCBI Taxonomy" id="189691"/>
    <lineage>
        <taxon>Bacteria</taxon>
        <taxon>Bacillati</taxon>
        <taxon>Bacillota</taxon>
        <taxon>Bacilli</taxon>
        <taxon>Bacillales</taxon>
        <taxon>Paenibacillaceae</taxon>
        <taxon>Paenibacillus</taxon>
    </lineage>
</organism>
<sequence>MNIVLARIVIMYKKWNRSENMSKKWMVSILTLTAVIMLSGTVFASSNFKISINGVHVQLPNEAKLEDGQLLVPIRWITENLGATLNWSETESSITIKTANQIQIDRFMDVKRFTTARKLVELWLQGVRTRSGSLQYATLSPQLQQATFKTFENQYWGTGGSSPWIENVVIGSEEKVKDDLVRFVVEYDLASSNWHWSGGRKEITVERIQNDPYEAWQITSIHTKSNEHEIFTPSETVDDTEVTTTSPQANGSVNLTDDEAKAILNRLIPKAVDLYGMFNGSDSFKVDKTKTIPGEEGYAQIIDENFKSVADLKKAVEDVFTIDCAQKVFYSRYLTPDKDRPLYKDYEGKLYVDKNNGGHGWATEFLIDTAKLKGQKDQSAEIELDTTVLDDPGDKLTISIVYVNDKWLLASRLD</sequence>
<dbReference type="InterPro" id="IPR036582">
    <property type="entry name" value="Mao_N_sf"/>
</dbReference>
<dbReference type="AlphaFoldDB" id="A0A2T6G683"/>
<dbReference type="InterPro" id="IPR053749">
    <property type="entry name" value="TA_system-associated_sf"/>
</dbReference>
<reference evidence="2 3" key="1">
    <citation type="submission" date="2018-03" db="EMBL/GenBank/DDBJ databases">
        <title>Genome sequence of Paenibacillus elgii strain AC13 an antimicrobial compound producing bacteria.</title>
        <authorList>
            <person name="Kurokawa A.S."/>
            <person name="Araujo J.F."/>
            <person name="Costa R.A."/>
            <person name="Ortega D.B."/>
            <person name="Pires A.S."/>
            <person name="Pappas G.J.Jr."/>
            <person name="Franco O.L."/>
            <person name="Barreto C."/>
            <person name="Magalhaes B.S."/>
            <person name="Kruger R.H."/>
        </authorList>
    </citation>
    <scope>NUCLEOTIDE SEQUENCE [LARGE SCALE GENOMIC DNA]</scope>
    <source>
        <strain evidence="2 3">AC13</strain>
    </source>
</reference>
<dbReference type="Proteomes" id="UP000244184">
    <property type="component" value="Unassembled WGS sequence"/>
</dbReference>
<protein>
    <recommendedName>
        <fullName evidence="1">Copper amine oxidase-like N-terminal domain-containing protein</fullName>
    </recommendedName>
</protein>
<accession>A0A2T6G683</accession>
<name>A0A2T6G683_9BACL</name>
<dbReference type="InterPro" id="IPR012854">
    <property type="entry name" value="Cu_amine_oxidase-like_N"/>
</dbReference>
<proteinExistence type="predicted"/>
<evidence type="ECO:0000259" key="1">
    <source>
        <dbReference type="Pfam" id="PF07833"/>
    </source>
</evidence>
<evidence type="ECO:0000313" key="3">
    <source>
        <dbReference type="Proteomes" id="UP000244184"/>
    </source>
</evidence>
<dbReference type="Gene3D" id="3.10.450.420">
    <property type="match status" value="1"/>
</dbReference>